<evidence type="ECO:0000313" key="1">
    <source>
        <dbReference type="EMBL" id="RDK85583.1"/>
    </source>
</evidence>
<evidence type="ECO:0000313" key="2">
    <source>
        <dbReference type="Proteomes" id="UP000255317"/>
    </source>
</evidence>
<dbReference type="Proteomes" id="UP000255317">
    <property type="component" value="Unassembled WGS sequence"/>
</dbReference>
<reference evidence="1 2" key="1">
    <citation type="submission" date="2018-07" db="EMBL/GenBank/DDBJ databases">
        <title>Genomic Encyclopedia of Type Strains, Phase IV (KMG-IV): sequencing the most valuable type-strain genomes for metagenomic binning, comparative biology and taxonomic classification.</title>
        <authorList>
            <person name="Goeker M."/>
        </authorList>
    </citation>
    <scope>NUCLEOTIDE SEQUENCE [LARGE SCALE GENOMIC DNA]</scope>
    <source>
        <strain evidence="1 2">DSM 101478</strain>
    </source>
</reference>
<organism evidence="1 2">
    <name type="scientific">Marinirhabdus gelatinilytica</name>
    <dbReference type="NCBI Taxonomy" id="1703343"/>
    <lineage>
        <taxon>Bacteria</taxon>
        <taxon>Pseudomonadati</taxon>
        <taxon>Bacteroidota</taxon>
        <taxon>Flavobacteriia</taxon>
        <taxon>Flavobacteriales</taxon>
        <taxon>Flavobacteriaceae</taxon>
    </lineage>
</organism>
<comment type="caution">
    <text evidence="1">The sequence shown here is derived from an EMBL/GenBank/DDBJ whole genome shotgun (WGS) entry which is preliminary data.</text>
</comment>
<dbReference type="EMBL" id="QRAO01000003">
    <property type="protein sequence ID" value="RDK85583.1"/>
    <property type="molecule type" value="Genomic_DNA"/>
</dbReference>
<protein>
    <submittedName>
        <fullName evidence="1">Uncharacterized protein</fullName>
    </submittedName>
</protein>
<keyword evidence="2" id="KW-1185">Reference proteome</keyword>
<accession>A0A370QB34</accession>
<dbReference type="AlphaFoldDB" id="A0A370QB34"/>
<gene>
    <name evidence="1" type="ORF">C8D94_103410</name>
</gene>
<sequence>MLANGFAYDPAGFERQLRQCQHPDAGREWEAQRANQPLVSDELFLREEDIGAATTYFSA</sequence>
<proteinExistence type="predicted"/>
<name>A0A370QB34_9FLAO</name>